<accession>A0ACC2NKH8</accession>
<reference evidence="1" key="1">
    <citation type="submission" date="2023-04" db="EMBL/GenBank/DDBJ databases">
        <title>A chromosome-level genome assembly of the parasitoid wasp Eretmocerus hayati.</title>
        <authorList>
            <person name="Zhong Y."/>
            <person name="Liu S."/>
            <person name="Liu Y."/>
        </authorList>
    </citation>
    <scope>NUCLEOTIDE SEQUENCE</scope>
    <source>
        <strain evidence="1">ZJU_SS_LIU_2023</strain>
    </source>
</reference>
<evidence type="ECO:0000313" key="2">
    <source>
        <dbReference type="Proteomes" id="UP001239111"/>
    </source>
</evidence>
<sequence>MEAGVPIVPGTDKPVTTAGEAIEFCSKYGLPVIFKAAFGGGGRDLTKTHATKSFGKVAEQFQFPTEDQAVILDAVEGSTINDYVPALVRVINAQDDAHVSRISGSRICFYLKTKALVDELTVTETNVNIGKHALSVRRLLSKVKRVTISYFHPRIPDSDSMEEWAKMNIEPVSRIAEIRERITVPGCSHICSFGARCISSLSTSRDYQEIRSSSTMTPVFGFISQLIYFLCEEEGHIARHCKNTELPAPANFQADSDNTGAASSTNQDNSTFTESLEDKTDDHDHSIHQYLKP</sequence>
<name>A0ACC2NKH8_9HYME</name>
<organism evidence="1 2">
    <name type="scientific">Eretmocerus hayati</name>
    <dbReference type="NCBI Taxonomy" id="131215"/>
    <lineage>
        <taxon>Eukaryota</taxon>
        <taxon>Metazoa</taxon>
        <taxon>Ecdysozoa</taxon>
        <taxon>Arthropoda</taxon>
        <taxon>Hexapoda</taxon>
        <taxon>Insecta</taxon>
        <taxon>Pterygota</taxon>
        <taxon>Neoptera</taxon>
        <taxon>Endopterygota</taxon>
        <taxon>Hymenoptera</taxon>
        <taxon>Apocrita</taxon>
        <taxon>Proctotrupomorpha</taxon>
        <taxon>Chalcidoidea</taxon>
        <taxon>Aphelinidae</taxon>
        <taxon>Aphelininae</taxon>
        <taxon>Eretmocerus</taxon>
    </lineage>
</organism>
<proteinExistence type="predicted"/>
<comment type="caution">
    <text evidence="1">The sequence shown here is derived from an EMBL/GenBank/DDBJ whole genome shotgun (WGS) entry which is preliminary data.</text>
</comment>
<dbReference type="EMBL" id="CM056743">
    <property type="protein sequence ID" value="KAJ8671609.1"/>
    <property type="molecule type" value="Genomic_DNA"/>
</dbReference>
<dbReference type="Proteomes" id="UP001239111">
    <property type="component" value="Chromosome 3"/>
</dbReference>
<gene>
    <name evidence="1" type="ORF">QAD02_002868</name>
</gene>
<keyword evidence="2" id="KW-1185">Reference proteome</keyword>
<protein>
    <submittedName>
        <fullName evidence="1">Uncharacterized protein</fullName>
    </submittedName>
</protein>
<evidence type="ECO:0000313" key="1">
    <source>
        <dbReference type="EMBL" id="KAJ8671609.1"/>
    </source>
</evidence>